<keyword evidence="3" id="KW-0560">Oxidoreductase</keyword>
<name>A0A8H6JVS9_9PEZI</name>
<dbReference type="PANTHER" id="PTHR46972">
    <property type="entry name" value="MONOOXYGENASE ASQM-RELATED"/>
    <property type="match status" value="1"/>
</dbReference>
<keyword evidence="2" id="KW-0274">FAD</keyword>
<dbReference type="AlphaFoldDB" id="A0A8H6JVS9"/>
<dbReference type="EMBL" id="WIGN01000007">
    <property type="protein sequence ID" value="KAF6819913.1"/>
    <property type="molecule type" value="Genomic_DNA"/>
</dbReference>
<dbReference type="PANTHER" id="PTHR46972:SF1">
    <property type="entry name" value="FAD DEPENDENT OXIDOREDUCTASE DOMAIN-CONTAINING PROTEIN"/>
    <property type="match status" value="1"/>
</dbReference>
<evidence type="ECO:0000256" key="3">
    <source>
        <dbReference type="ARBA" id="ARBA00023002"/>
    </source>
</evidence>
<dbReference type="Pfam" id="PF01494">
    <property type="entry name" value="FAD_binding_3"/>
    <property type="match status" value="2"/>
</dbReference>
<evidence type="ECO:0000313" key="6">
    <source>
        <dbReference type="EMBL" id="KAF6819913.1"/>
    </source>
</evidence>
<sequence>MSSLNIAIIGAGPAGCMLARLLHLANIEATIFEGESSPNFRSQGGTLDLHTETGLLALKKAGLFEEFLKHARYDGQYMAIADKDNKYWFVKTAEGLGSSMQERPEIDRPQLRELLANSLPKEMIKWGHRLKSVGEDGTLVFEHTTLPAFDLVVGADGAWSKVRQLLAPDVTPSWTRIGMYNMSIPNAAETTPDLYKRVNRGSIFANSYGKRITIQHMGDGSLDVYASVVSDDENWSSPEVCGHDPCVLEAVKKALLGQYHDWSPELTEAIAKAEGGCAPRSLYMLPVGFRWPHRRGTTVIGDAAHLMTPYAGEGVNVALEDALRLAEAIIDAVGKGGAPEALDANISKFESEMFPRMEKVQRLTEELMHDWMFTPGSPQTTIAISIARHAKFETPWVFQPLVAAGVHSFFFMRKFFAP</sequence>
<dbReference type="InterPro" id="IPR036188">
    <property type="entry name" value="FAD/NAD-bd_sf"/>
</dbReference>
<evidence type="ECO:0000313" key="7">
    <source>
        <dbReference type="Proteomes" id="UP000652219"/>
    </source>
</evidence>
<comment type="caution">
    <text evidence="6">The sequence shown here is derived from an EMBL/GenBank/DDBJ whole genome shotgun (WGS) entry which is preliminary data.</text>
</comment>
<evidence type="ECO:0000256" key="2">
    <source>
        <dbReference type="ARBA" id="ARBA00022827"/>
    </source>
</evidence>
<evidence type="ECO:0000256" key="1">
    <source>
        <dbReference type="ARBA" id="ARBA00022630"/>
    </source>
</evidence>
<feature type="domain" description="FAD-binding" evidence="5">
    <location>
        <begin position="5"/>
        <end position="197"/>
    </location>
</feature>
<accession>A0A8H6JVS9</accession>
<dbReference type="GO" id="GO:0071949">
    <property type="term" value="F:FAD binding"/>
    <property type="evidence" value="ECO:0007669"/>
    <property type="project" value="InterPro"/>
</dbReference>
<gene>
    <name evidence="6" type="ORF">CSOJ01_00981</name>
</gene>
<organism evidence="6 7">
    <name type="scientific">Colletotrichum sojae</name>
    <dbReference type="NCBI Taxonomy" id="2175907"/>
    <lineage>
        <taxon>Eukaryota</taxon>
        <taxon>Fungi</taxon>
        <taxon>Dikarya</taxon>
        <taxon>Ascomycota</taxon>
        <taxon>Pezizomycotina</taxon>
        <taxon>Sordariomycetes</taxon>
        <taxon>Hypocreomycetidae</taxon>
        <taxon>Glomerellales</taxon>
        <taxon>Glomerellaceae</taxon>
        <taxon>Colletotrichum</taxon>
        <taxon>Colletotrichum orchidearum species complex</taxon>
    </lineage>
</organism>
<evidence type="ECO:0000259" key="5">
    <source>
        <dbReference type="Pfam" id="PF01494"/>
    </source>
</evidence>
<dbReference type="Gene3D" id="3.50.50.60">
    <property type="entry name" value="FAD/NAD(P)-binding domain"/>
    <property type="match status" value="1"/>
</dbReference>
<dbReference type="Proteomes" id="UP000652219">
    <property type="component" value="Unassembled WGS sequence"/>
</dbReference>
<dbReference type="SUPFAM" id="SSF51905">
    <property type="entry name" value="FAD/NAD(P)-binding domain"/>
    <property type="match status" value="1"/>
</dbReference>
<evidence type="ECO:0000256" key="4">
    <source>
        <dbReference type="ARBA" id="ARBA00023033"/>
    </source>
</evidence>
<keyword evidence="7" id="KW-1185">Reference proteome</keyword>
<protein>
    <submittedName>
        <fullName evidence="6">Monooxygenase FAD-binding protein</fullName>
    </submittedName>
</protein>
<keyword evidence="4 6" id="KW-0503">Monooxygenase</keyword>
<dbReference type="PRINTS" id="PR00420">
    <property type="entry name" value="RNGMNOXGNASE"/>
</dbReference>
<dbReference type="InterPro" id="IPR002938">
    <property type="entry name" value="FAD-bd"/>
</dbReference>
<dbReference type="GO" id="GO:0004497">
    <property type="term" value="F:monooxygenase activity"/>
    <property type="evidence" value="ECO:0007669"/>
    <property type="project" value="UniProtKB-KW"/>
</dbReference>
<reference evidence="6 7" key="1">
    <citation type="journal article" date="2020" name="Phytopathology">
        <title>Genome Sequence Resources of Colletotrichum truncatum, C. plurivorum, C. musicola, and C. sojae: Four Species Pathogenic to Soybean (Glycine max).</title>
        <authorList>
            <person name="Rogerio F."/>
            <person name="Boufleur T.R."/>
            <person name="Ciampi-Guillardi M."/>
            <person name="Sukno S.A."/>
            <person name="Thon M.R."/>
            <person name="Massola Junior N.S."/>
            <person name="Baroncelli R."/>
        </authorList>
    </citation>
    <scope>NUCLEOTIDE SEQUENCE [LARGE SCALE GENOMIC DNA]</scope>
    <source>
        <strain evidence="6 7">LFN0009</strain>
    </source>
</reference>
<proteinExistence type="predicted"/>
<feature type="domain" description="FAD-binding" evidence="5">
    <location>
        <begin position="299"/>
        <end position="343"/>
    </location>
</feature>
<keyword evidence="1" id="KW-0285">Flavoprotein</keyword>